<dbReference type="Gene3D" id="3.30.420.150">
    <property type="entry name" value="Exopolyphosphatase. Domain 2"/>
    <property type="match status" value="1"/>
</dbReference>
<feature type="domain" description="Ppx/GppA phosphatase N-terminal" evidence="3">
    <location>
        <begin position="55"/>
        <end position="125"/>
    </location>
</feature>
<gene>
    <name evidence="4" type="ORF">F5983_13540</name>
</gene>
<evidence type="ECO:0000259" key="3">
    <source>
        <dbReference type="Pfam" id="PF02541"/>
    </source>
</evidence>
<dbReference type="Pfam" id="PF02541">
    <property type="entry name" value="Ppx-GppA"/>
    <property type="match status" value="1"/>
</dbReference>
<dbReference type="SUPFAM" id="SSF53067">
    <property type="entry name" value="Actin-like ATPase domain"/>
    <property type="match status" value="1"/>
</dbReference>
<dbReference type="PANTHER" id="PTHR30005">
    <property type="entry name" value="EXOPOLYPHOSPHATASE"/>
    <property type="match status" value="1"/>
</dbReference>
<dbReference type="GO" id="GO:0016462">
    <property type="term" value="F:pyrophosphatase activity"/>
    <property type="evidence" value="ECO:0007669"/>
    <property type="project" value="TreeGrafter"/>
</dbReference>
<dbReference type="EMBL" id="VYUA01000010">
    <property type="protein sequence ID" value="KAB2591854.1"/>
    <property type="molecule type" value="Genomic_DNA"/>
</dbReference>
<proteinExistence type="inferred from homology"/>
<dbReference type="InterPro" id="IPR043129">
    <property type="entry name" value="ATPase_NBD"/>
</dbReference>
<feature type="region of interest" description="Disordered" evidence="2">
    <location>
        <begin position="1"/>
        <end position="59"/>
    </location>
</feature>
<keyword evidence="5" id="KW-1185">Reference proteome</keyword>
<dbReference type="AlphaFoldDB" id="A0A5N5F0J3"/>
<evidence type="ECO:0000256" key="2">
    <source>
        <dbReference type="SAM" id="MobiDB-lite"/>
    </source>
</evidence>
<evidence type="ECO:0000313" key="5">
    <source>
        <dbReference type="Proteomes" id="UP000326907"/>
    </source>
</evidence>
<reference evidence="4 5" key="1">
    <citation type="submission" date="2019-09" db="EMBL/GenBank/DDBJ databases">
        <authorList>
            <person name="Liu P."/>
        </authorList>
    </citation>
    <scope>NUCLEOTIDE SEQUENCE [LARGE SCALE GENOMIC DNA]</scope>
    <source>
        <strain evidence="4 5">TRM68085</strain>
    </source>
</reference>
<sequence>MNRGRCHPAGPRRPRPRSGPVRRAAGSAECPPSSSGVSCGHVGIVGRDGGAPGARRLHRTPLRRAIERLRRLPAADRARLPGISAARSAQSLAGAIVAETAMRTMEVDPVLICPWAIREGVLLQAFESPDRVGRALLTG</sequence>
<evidence type="ECO:0000313" key="4">
    <source>
        <dbReference type="EMBL" id="KAB2591854.1"/>
    </source>
</evidence>
<protein>
    <recommendedName>
        <fullName evidence="3">Ppx/GppA phosphatase N-terminal domain-containing protein</fullName>
    </recommendedName>
</protein>
<evidence type="ECO:0000256" key="1">
    <source>
        <dbReference type="ARBA" id="ARBA00007125"/>
    </source>
</evidence>
<comment type="similarity">
    <text evidence="1">Belongs to the GppA/Ppx family.</text>
</comment>
<accession>A0A5N5F0J3</accession>
<organism evidence="4 5">
    <name type="scientific">Streptomyces arboris</name>
    <dbReference type="NCBI Taxonomy" id="2600619"/>
    <lineage>
        <taxon>Bacteria</taxon>
        <taxon>Bacillati</taxon>
        <taxon>Actinomycetota</taxon>
        <taxon>Actinomycetes</taxon>
        <taxon>Kitasatosporales</taxon>
        <taxon>Streptomycetaceae</taxon>
        <taxon>Streptomyces</taxon>
    </lineage>
</organism>
<dbReference type="InterPro" id="IPR050273">
    <property type="entry name" value="GppA/Ppx_hydrolase"/>
</dbReference>
<feature type="compositionally biased region" description="Basic residues" evidence="2">
    <location>
        <begin position="1"/>
        <end position="16"/>
    </location>
</feature>
<dbReference type="Proteomes" id="UP000326907">
    <property type="component" value="Unassembled WGS sequence"/>
</dbReference>
<comment type="caution">
    <text evidence="4">The sequence shown here is derived from an EMBL/GenBank/DDBJ whole genome shotgun (WGS) entry which is preliminary data.</text>
</comment>
<dbReference type="PANTHER" id="PTHR30005:SF0">
    <property type="entry name" value="RETROGRADE REGULATION PROTEIN 2"/>
    <property type="match status" value="1"/>
</dbReference>
<dbReference type="InterPro" id="IPR003695">
    <property type="entry name" value="Ppx_GppA_N"/>
</dbReference>
<name>A0A5N5F0J3_9ACTN</name>